<feature type="transmembrane region" description="Helical" evidence="13">
    <location>
        <begin position="105"/>
        <end position="125"/>
    </location>
</feature>
<dbReference type="GO" id="GO:0046872">
    <property type="term" value="F:metal ion binding"/>
    <property type="evidence" value="ECO:0007669"/>
    <property type="project" value="UniProtKB-KW"/>
</dbReference>
<evidence type="ECO:0000313" key="16">
    <source>
        <dbReference type="Proteomes" id="UP001169760"/>
    </source>
</evidence>
<reference evidence="15" key="1">
    <citation type="submission" date="2023-07" db="EMBL/GenBank/DDBJ databases">
        <title>Genome content predicts the carbon catabolic preferences of heterotrophic bacteria.</title>
        <authorList>
            <person name="Gralka M."/>
        </authorList>
    </citation>
    <scope>NUCLEOTIDE SEQUENCE</scope>
    <source>
        <strain evidence="15">I3M17_2</strain>
    </source>
</reference>
<evidence type="ECO:0000259" key="14">
    <source>
        <dbReference type="Pfam" id="PF01292"/>
    </source>
</evidence>
<keyword evidence="11 13" id="KW-0472">Membrane</keyword>
<dbReference type="Proteomes" id="UP001169760">
    <property type="component" value="Unassembled WGS sequence"/>
</dbReference>
<evidence type="ECO:0000256" key="9">
    <source>
        <dbReference type="ARBA" id="ARBA00022989"/>
    </source>
</evidence>
<dbReference type="GO" id="GO:0022904">
    <property type="term" value="P:respiratory electron transport chain"/>
    <property type="evidence" value="ECO:0007669"/>
    <property type="project" value="InterPro"/>
</dbReference>
<evidence type="ECO:0000256" key="3">
    <source>
        <dbReference type="ARBA" id="ARBA00022448"/>
    </source>
</evidence>
<feature type="transmembrane region" description="Helical" evidence="13">
    <location>
        <begin position="163"/>
        <end position="182"/>
    </location>
</feature>
<organism evidence="15 16">
    <name type="scientific">Saccharophagus degradans</name>
    <dbReference type="NCBI Taxonomy" id="86304"/>
    <lineage>
        <taxon>Bacteria</taxon>
        <taxon>Pseudomonadati</taxon>
        <taxon>Pseudomonadota</taxon>
        <taxon>Gammaproteobacteria</taxon>
        <taxon>Cellvibrionales</taxon>
        <taxon>Cellvibrionaceae</taxon>
        <taxon>Saccharophagus</taxon>
    </lineage>
</organism>
<name>A0AAW7X348_9GAMM</name>
<comment type="subcellular location">
    <subcellularLocation>
        <location evidence="2">Cell membrane</location>
        <topology evidence="2">Multi-pass membrane protein</topology>
    </subcellularLocation>
</comment>
<dbReference type="GO" id="GO:0009055">
    <property type="term" value="F:electron transfer activity"/>
    <property type="evidence" value="ECO:0007669"/>
    <property type="project" value="InterPro"/>
</dbReference>
<dbReference type="SUPFAM" id="SSF81342">
    <property type="entry name" value="Transmembrane di-heme cytochromes"/>
    <property type="match status" value="1"/>
</dbReference>
<evidence type="ECO:0000256" key="2">
    <source>
        <dbReference type="ARBA" id="ARBA00004651"/>
    </source>
</evidence>
<keyword evidence="10" id="KW-0408">Iron</keyword>
<dbReference type="InterPro" id="IPR011577">
    <property type="entry name" value="Cyt_b561_bac/Ni-Hgenase"/>
</dbReference>
<dbReference type="PANTHER" id="PTHR30529:SF3">
    <property type="entry name" value="CYTOCHROME B561 HOMOLOG 1"/>
    <property type="match status" value="1"/>
</dbReference>
<comment type="caution">
    <text evidence="15">The sequence shown here is derived from an EMBL/GenBank/DDBJ whole genome shotgun (WGS) entry which is preliminary data.</text>
</comment>
<dbReference type="GO" id="GO:0005886">
    <property type="term" value="C:plasma membrane"/>
    <property type="evidence" value="ECO:0007669"/>
    <property type="project" value="UniProtKB-SubCell"/>
</dbReference>
<evidence type="ECO:0000256" key="7">
    <source>
        <dbReference type="ARBA" id="ARBA00022723"/>
    </source>
</evidence>
<feature type="domain" description="Cytochrome b561 bacterial/Ni-hydrogenase" evidence="14">
    <location>
        <begin position="23"/>
        <end position="191"/>
    </location>
</feature>
<evidence type="ECO:0000256" key="8">
    <source>
        <dbReference type="ARBA" id="ARBA00022982"/>
    </source>
</evidence>
<dbReference type="RefSeq" id="WP_303491523.1">
    <property type="nucleotide sequence ID" value="NZ_JAUOPB010000003.1"/>
</dbReference>
<dbReference type="InterPro" id="IPR016174">
    <property type="entry name" value="Di-haem_cyt_TM"/>
</dbReference>
<gene>
    <name evidence="15" type="ORF">Q4521_05095</name>
</gene>
<keyword evidence="6 13" id="KW-0812">Transmembrane</keyword>
<keyword evidence="7" id="KW-0479">Metal-binding</keyword>
<comment type="similarity">
    <text evidence="12">Belongs to the cytochrome b561 family.</text>
</comment>
<evidence type="ECO:0000256" key="1">
    <source>
        <dbReference type="ARBA" id="ARBA00001970"/>
    </source>
</evidence>
<dbReference type="EMBL" id="JAUOPB010000003">
    <property type="protein sequence ID" value="MDO6421839.1"/>
    <property type="molecule type" value="Genomic_DNA"/>
</dbReference>
<evidence type="ECO:0000256" key="5">
    <source>
        <dbReference type="ARBA" id="ARBA00022617"/>
    </source>
</evidence>
<dbReference type="Pfam" id="PF01292">
    <property type="entry name" value="Ni_hydr_CYTB"/>
    <property type="match status" value="1"/>
</dbReference>
<evidence type="ECO:0000256" key="11">
    <source>
        <dbReference type="ARBA" id="ARBA00023136"/>
    </source>
</evidence>
<evidence type="ECO:0000256" key="6">
    <source>
        <dbReference type="ARBA" id="ARBA00022692"/>
    </source>
</evidence>
<keyword evidence="4" id="KW-1003">Cell membrane</keyword>
<dbReference type="InterPro" id="IPR052168">
    <property type="entry name" value="Cytochrome_b561_oxidase"/>
</dbReference>
<protein>
    <submittedName>
        <fullName evidence="15">Cytochrome b</fullName>
    </submittedName>
</protein>
<comment type="cofactor">
    <cofactor evidence="1">
        <name>heme b</name>
        <dbReference type="ChEBI" id="CHEBI:60344"/>
    </cofactor>
</comment>
<proteinExistence type="inferred from homology"/>
<evidence type="ECO:0000313" key="15">
    <source>
        <dbReference type="EMBL" id="MDO6421839.1"/>
    </source>
</evidence>
<sequence length="192" mass="21812">MSEDRVDYVTQASAELPQNPKSYNKLSIGLHWLMVLLFVAVYATIECRTFFERGTDMRNLLKEWHFILGLTIFTLVWLRLAVRVLKPAPPILPSPPQWQTLLARLVHAVLYALMIGMPIAGWLILSGEGKPIPFWGLELPALIGPNKDLAHEIEELHELFGKVGYFLIALHAVAALVHHYVIKDNTLVRMLK</sequence>
<dbReference type="PANTHER" id="PTHR30529">
    <property type="entry name" value="CYTOCHROME B561"/>
    <property type="match status" value="1"/>
</dbReference>
<keyword evidence="8" id="KW-0249">Electron transport</keyword>
<dbReference type="GO" id="GO:0020037">
    <property type="term" value="F:heme binding"/>
    <property type="evidence" value="ECO:0007669"/>
    <property type="project" value="TreeGrafter"/>
</dbReference>
<evidence type="ECO:0000256" key="13">
    <source>
        <dbReference type="SAM" id="Phobius"/>
    </source>
</evidence>
<keyword evidence="5" id="KW-0349">Heme</keyword>
<keyword evidence="9 13" id="KW-1133">Transmembrane helix</keyword>
<keyword evidence="3" id="KW-0813">Transport</keyword>
<evidence type="ECO:0000256" key="4">
    <source>
        <dbReference type="ARBA" id="ARBA00022475"/>
    </source>
</evidence>
<accession>A0AAW7X348</accession>
<feature type="transmembrane region" description="Helical" evidence="13">
    <location>
        <begin position="66"/>
        <end position="85"/>
    </location>
</feature>
<feature type="transmembrane region" description="Helical" evidence="13">
    <location>
        <begin position="26"/>
        <end position="45"/>
    </location>
</feature>
<evidence type="ECO:0000256" key="10">
    <source>
        <dbReference type="ARBA" id="ARBA00023004"/>
    </source>
</evidence>
<evidence type="ECO:0000256" key="12">
    <source>
        <dbReference type="ARBA" id="ARBA00037975"/>
    </source>
</evidence>
<dbReference type="AlphaFoldDB" id="A0AAW7X348"/>